<name>A0A7X5UES0_9GAMM</name>
<feature type="transmembrane region" description="Helical" evidence="1">
    <location>
        <begin position="353"/>
        <end position="377"/>
    </location>
</feature>
<protein>
    <recommendedName>
        <fullName evidence="4">Glycosyltransferase RgtA/B/C/D-like domain-containing protein</fullName>
    </recommendedName>
</protein>
<gene>
    <name evidence="2" type="ORF">HBF25_21560</name>
</gene>
<dbReference type="RefSeq" id="WP_166952785.1">
    <property type="nucleotide sequence ID" value="NZ_JAARLZ010000017.1"/>
</dbReference>
<feature type="transmembrane region" description="Helical" evidence="1">
    <location>
        <begin position="97"/>
        <end position="116"/>
    </location>
</feature>
<feature type="transmembrane region" description="Helical" evidence="1">
    <location>
        <begin position="216"/>
        <end position="233"/>
    </location>
</feature>
<feature type="transmembrane region" description="Helical" evidence="1">
    <location>
        <begin position="415"/>
        <end position="432"/>
    </location>
</feature>
<dbReference type="AlphaFoldDB" id="A0A7X5UES0"/>
<feature type="transmembrane region" description="Helical" evidence="1">
    <location>
        <begin position="149"/>
        <end position="166"/>
    </location>
</feature>
<reference evidence="2 3" key="1">
    <citation type="submission" date="2020-03" db="EMBL/GenBank/DDBJ databases">
        <authorList>
            <person name="Lai Q."/>
        </authorList>
    </citation>
    <scope>NUCLEOTIDE SEQUENCE [LARGE SCALE GENOMIC DNA]</scope>
    <source>
        <strain evidence="2 3">CCUG 25036</strain>
    </source>
</reference>
<feature type="transmembrane region" description="Helical" evidence="1">
    <location>
        <begin position="384"/>
        <end position="403"/>
    </location>
</feature>
<sequence>MGISARRRWQVGHLVLILIALGALALRVHYVHATMVEQAIRGDAVQYYAYAWNLVHHGVFSSASPKAAQVVADSFRDPGYPAFLALLSGSGAMENEFVQRVLMAQAALSAATVWIFAILAYRWAGFVSACAVGMLMAFWPHLMTLADCVLSETLLGFLVAVALLLTDNMLRRPHPIRAAAAGIVFAVAGLTNAVVAPFAPLLALAMAWRDRSNRRLWIVFLAAALLPLAAWSLRGALLPHGGNSSSDRAVMNFVQGSWPDYHTAYQASIDGAPQAKALMKQIDGEYQLLRHEPGAGFRTMAVRISEAPGHYAGWYLSKPAELWGWVIGIGYGDIYVFPAYGSPLLMQPTLSAITGYLFFLSPFIMLLALVGACLSLIPRLQAAPGLRIATALGIWVTLVYGILQSDARYSTPFRGIEVLLAVFAVALTVSTLRKRRNSQVANGRVTS</sequence>
<dbReference type="Proteomes" id="UP000490980">
    <property type="component" value="Unassembled WGS sequence"/>
</dbReference>
<keyword evidence="1" id="KW-0472">Membrane</keyword>
<proteinExistence type="predicted"/>
<feature type="transmembrane region" description="Helical" evidence="1">
    <location>
        <begin position="123"/>
        <end position="143"/>
    </location>
</feature>
<dbReference type="EMBL" id="JAARLZ010000017">
    <property type="protein sequence ID" value="NII08979.1"/>
    <property type="molecule type" value="Genomic_DNA"/>
</dbReference>
<feature type="transmembrane region" description="Helical" evidence="1">
    <location>
        <begin position="178"/>
        <end position="204"/>
    </location>
</feature>
<evidence type="ECO:0008006" key="4">
    <source>
        <dbReference type="Google" id="ProtNLM"/>
    </source>
</evidence>
<feature type="transmembrane region" description="Helical" evidence="1">
    <location>
        <begin position="322"/>
        <end position="341"/>
    </location>
</feature>
<keyword evidence="3" id="KW-1185">Reference proteome</keyword>
<accession>A0A7X5UES0</accession>
<evidence type="ECO:0000313" key="2">
    <source>
        <dbReference type="EMBL" id="NII08979.1"/>
    </source>
</evidence>
<organism evidence="2 3">
    <name type="scientific">Luteibacter anthropi</name>
    <dbReference type="NCBI Taxonomy" id="564369"/>
    <lineage>
        <taxon>Bacteria</taxon>
        <taxon>Pseudomonadati</taxon>
        <taxon>Pseudomonadota</taxon>
        <taxon>Gammaproteobacteria</taxon>
        <taxon>Lysobacterales</taxon>
        <taxon>Rhodanobacteraceae</taxon>
        <taxon>Luteibacter</taxon>
    </lineage>
</organism>
<evidence type="ECO:0000256" key="1">
    <source>
        <dbReference type="SAM" id="Phobius"/>
    </source>
</evidence>
<keyword evidence="1" id="KW-1133">Transmembrane helix</keyword>
<comment type="caution">
    <text evidence="2">The sequence shown here is derived from an EMBL/GenBank/DDBJ whole genome shotgun (WGS) entry which is preliminary data.</text>
</comment>
<evidence type="ECO:0000313" key="3">
    <source>
        <dbReference type="Proteomes" id="UP000490980"/>
    </source>
</evidence>
<keyword evidence="1" id="KW-0812">Transmembrane</keyword>